<organism evidence="6">
    <name type="scientific">Staphylococcus schleiferi</name>
    <dbReference type="NCBI Taxonomy" id="1295"/>
    <lineage>
        <taxon>Bacteria</taxon>
        <taxon>Bacillati</taxon>
        <taxon>Bacillota</taxon>
        <taxon>Bacilli</taxon>
        <taxon>Bacillales</taxon>
        <taxon>Staphylococcaceae</taxon>
        <taxon>Staphylococcus</taxon>
    </lineage>
</organism>
<keyword evidence="2" id="KW-0178">Competence</keyword>
<keyword evidence="8" id="KW-1185">Reference proteome</keyword>
<dbReference type="EMBL" id="POVK01000019">
    <property type="protein sequence ID" value="NHA34206.1"/>
    <property type="molecule type" value="Genomic_DNA"/>
</dbReference>
<evidence type="ECO:0000313" key="4">
    <source>
        <dbReference type="EMBL" id="CAD7359665.1"/>
    </source>
</evidence>
<proteinExistence type="predicted"/>
<reference evidence="6" key="2">
    <citation type="submission" date="2018-06" db="EMBL/GenBank/DDBJ databases">
        <authorList>
            <consortium name="Pathogen Informatics"/>
            <person name="Doyle S."/>
        </authorList>
    </citation>
    <scope>NUCLEOTIDE SEQUENCE [LARGE SCALE GENOMIC DNA]</scope>
    <source>
        <strain evidence="6">NCTC12218</strain>
    </source>
</reference>
<evidence type="ECO:0000256" key="3">
    <source>
        <dbReference type="SAM" id="Phobius"/>
    </source>
</evidence>
<evidence type="ECO:0000313" key="5">
    <source>
        <dbReference type="EMBL" id="NHA34206.1"/>
    </source>
</evidence>
<evidence type="ECO:0000256" key="1">
    <source>
        <dbReference type="ARBA" id="ARBA00004241"/>
    </source>
</evidence>
<comment type="subcellular location">
    <subcellularLocation>
        <location evidence="1">Cell surface</location>
    </subcellularLocation>
</comment>
<dbReference type="EMBL" id="UHEF01000001">
    <property type="protein sequence ID" value="SUM88782.1"/>
    <property type="molecule type" value="Genomic_DNA"/>
</dbReference>
<gene>
    <name evidence="6" type="primary">comGF</name>
    <name evidence="5" type="ORF">C1O36_06695</name>
    <name evidence="6" type="ORF">NCTC12218_01322</name>
</gene>
<name>A0A7Z7VX33_STASC</name>
<dbReference type="NCBIfam" id="TIGR02532">
    <property type="entry name" value="IV_pilin_GFxxxE"/>
    <property type="match status" value="1"/>
</dbReference>
<keyword evidence="3" id="KW-1133">Transmembrane helix</keyword>
<evidence type="ECO:0000256" key="2">
    <source>
        <dbReference type="ARBA" id="ARBA00023287"/>
    </source>
</evidence>
<dbReference type="Proteomes" id="UP000572988">
    <property type="component" value="Unassembled WGS sequence"/>
</dbReference>
<feature type="transmembrane region" description="Helical" evidence="3">
    <location>
        <begin position="34"/>
        <end position="55"/>
    </location>
</feature>
<protein>
    <submittedName>
        <fullName evidence="6">Late competence protein ComGF, access of DNA to ComEA</fullName>
    </submittedName>
    <submittedName>
        <fullName evidence="5">Prepilin-type N-terminal cleavage/methylation domain-containing protein</fullName>
    </submittedName>
</protein>
<dbReference type="EMBL" id="LR962863">
    <property type="protein sequence ID" value="CAD7359665.1"/>
    <property type="molecule type" value="Genomic_DNA"/>
</dbReference>
<dbReference type="GO" id="GO:0030420">
    <property type="term" value="P:establishment of competence for transformation"/>
    <property type="evidence" value="ECO:0007669"/>
    <property type="project" value="UniProtKB-KW"/>
</dbReference>
<evidence type="ECO:0000313" key="8">
    <source>
        <dbReference type="Proteomes" id="UP000572988"/>
    </source>
</evidence>
<dbReference type="AlphaFoldDB" id="A0A7Z7VX33"/>
<keyword evidence="3" id="KW-0812">Transmembrane</keyword>
<dbReference type="Proteomes" id="UP000264146">
    <property type="component" value="Chromosome"/>
</dbReference>
<reference evidence="4 7" key="3">
    <citation type="submission" date="2020-11" db="EMBL/GenBank/DDBJ databases">
        <authorList>
            <consortium name="Pathogen Informatics"/>
        </authorList>
    </citation>
    <scope>NUCLEOTIDE SEQUENCE [LARGE SCALE GENOMIC DNA]</scope>
    <source>
        <strain evidence="4 7">NCTC12218</strain>
    </source>
</reference>
<evidence type="ECO:0000313" key="7">
    <source>
        <dbReference type="Proteomes" id="UP000264146"/>
    </source>
</evidence>
<accession>A0A7Z7VX33</accession>
<keyword evidence="3" id="KW-0472">Membrane</keyword>
<evidence type="ECO:0000313" key="6">
    <source>
        <dbReference type="EMBL" id="SUM88782.1"/>
    </source>
</evidence>
<dbReference type="InterPro" id="IPR012902">
    <property type="entry name" value="N_methyl_site"/>
</dbReference>
<reference evidence="5 8" key="1">
    <citation type="submission" date="2018-01" db="EMBL/GenBank/DDBJ databases">
        <title>Complete genome sequence of Staphylococcus Scheliferi isolated from human.</title>
        <authorList>
            <person name="Abouelkhair M.A."/>
            <person name="Bemis D.A."/>
            <person name="Kania S.A."/>
        </authorList>
    </citation>
    <scope>NUCLEOTIDE SEQUENCE [LARGE SCALE GENOMIC DNA]</scope>
    <source>
        <strain evidence="5 8">ATCC 43808</strain>
    </source>
</reference>
<sequence length="161" mass="19178">MKSFLRNSVFVYKIYSLIKNIVISKRGFTLIESLIALLAQCLIIMLIPFFIMTFSQHKHTLFDDRTYDLEMMIKDISDHLNHTDIKDVLLLKKGIEIQNKQSKINYYLQNQKIIKTVNHRGNITLCNEVMNVVFTKVSNKYILMRIKYRERNGFHEKEILF</sequence>
<dbReference type="GO" id="GO:0009986">
    <property type="term" value="C:cell surface"/>
    <property type="evidence" value="ECO:0007669"/>
    <property type="project" value="UniProtKB-SubCell"/>
</dbReference>